<dbReference type="InterPro" id="IPR001969">
    <property type="entry name" value="Aspartic_peptidase_AS"/>
</dbReference>
<dbReference type="PROSITE" id="PS00141">
    <property type="entry name" value="ASP_PROTEASE"/>
    <property type="match status" value="1"/>
</dbReference>
<feature type="domain" description="Peptidase A2" evidence="4">
    <location>
        <begin position="167"/>
        <end position="242"/>
    </location>
</feature>
<accession>A0A485MLA7</accession>
<sequence>LRAQQTNEPLSSQQWVSTSQHQRVTDLCHAATGSAALDLPAIHPVVLQPSLGVIKVRTRIYELLEKCTVGLIFGWGSLTLKGIHVHPDVIDCDYENEIQVIILADNPYTTQPGDKISKLFILPYIEVQSNTVIRTGGFGRTGKQLYWQTFLKDPCPKIHLKINNKTFIGLLDTGADITIISENFWPSSWPVENRPVIFTGLVSSGGIKRSQQIMICEGQEDQIATLKPYVANIAINLWDRDLLQQWGTYSNIPSVSTQNKNIMCAVGYDPLKGLDKNQQDNKTPPRYFPQT</sequence>
<dbReference type="Gene3D" id="2.70.40.10">
    <property type="match status" value="1"/>
</dbReference>
<evidence type="ECO:0000259" key="4">
    <source>
        <dbReference type="PROSITE" id="PS50175"/>
    </source>
</evidence>
<dbReference type="InterPro" id="IPR034170">
    <property type="entry name" value="Retropepsin-like_cat_dom"/>
</dbReference>
<dbReference type="Gene3D" id="2.40.70.10">
    <property type="entry name" value="Acid Proteases"/>
    <property type="match status" value="1"/>
</dbReference>
<dbReference type="EMBL" id="CAAGRJ010003354">
    <property type="protein sequence ID" value="VFV21209.1"/>
    <property type="molecule type" value="Genomic_DNA"/>
</dbReference>
<evidence type="ECO:0000256" key="1">
    <source>
        <dbReference type="ARBA" id="ARBA00022670"/>
    </source>
</evidence>
<dbReference type="InterPro" id="IPR029054">
    <property type="entry name" value="dUTPase-like"/>
</dbReference>
<dbReference type="PANTHER" id="PTHR19422:SF123">
    <property type="entry name" value="RT1 CLASS I, LOCUS CE15"/>
    <property type="match status" value="1"/>
</dbReference>
<gene>
    <name evidence="5" type="ORF">LYPA_23C009268</name>
</gene>
<organism evidence="5 6">
    <name type="scientific">Lynx pardinus</name>
    <name type="common">Iberian lynx</name>
    <name type="synonym">Felis pardina</name>
    <dbReference type="NCBI Taxonomy" id="191816"/>
    <lineage>
        <taxon>Eukaryota</taxon>
        <taxon>Metazoa</taxon>
        <taxon>Chordata</taxon>
        <taxon>Craniata</taxon>
        <taxon>Vertebrata</taxon>
        <taxon>Euteleostomi</taxon>
        <taxon>Mammalia</taxon>
        <taxon>Eutheria</taxon>
        <taxon>Laurasiatheria</taxon>
        <taxon>Carnivora</taxon>
        <taxon>Feliformia</taxon>
        <taxon>Felidae</taxon>
        <taxon>Felinae</taxon>
        <taxon>Lynx</taxon>
    </lineage>
</organism>
<keyword evidence="3" id="KW-0378">Hydrolase</keyword>
<evidence type="ECO:0000313" key="6">
    <source>
        <dbReference type="Proteomes" id="UP000386466"/>
    </source>
</evidence>
<dbReference type="SUPFAM" id="SSF51283">
    <property type="entry name" value="dUTPase-like"/>
    <property type="match status" value="1"/>
</dbReference>
<evidence type="ECO:0000313" key="5">
    <source>
        <dbReference type="EMBL" id="VFV21209.1"/>
    </source>
</evidence>
<dbReference type="CDD" id="cd05482">
    <property type="entry name" value="HIV_retropepsin_like"/>
    <property type="match status" value="1"/>
</dbReference>
<feature type="non-terminal residue" evidence="5">
    <location>
        <position position="1"/>
    </location>
</feature>
<name>A0A485MLA7_LYNPA</name>
<dbReference type="SUPFAM" id="SSF50630">
    <property type="entry name" value="Acid proteases"/>
    <property type="match status" value="1"/>
</dbReference>
<dbReference type="InterPro" id="IPR036157">
    <property type="entry name" value="dUTPase-like_sf"/>
</dbReference>
<proteinExistence type="predicted"/>
<dbReference type="Proteomes" id="UP000386466">
    <property type="component" value="Unassembled WGS sequence"/>
</dbReference>
<dbReference type="Pfam" id="PF00077">
    <property type="entry name" value="RVP"/>
    <property type="match status" value="1"/>
</dbReference>
<keyword evidence="2" id="KW-0064">Aspartyl protease</keyword>
<dbReference type="PANTHER" id="PTHR19422">
    <property type="entry name" value="GAG RETROVIRAL POLYPROTEIN"/>
    <property type="match status" value="1"/>
</dbReference>
<dbReference type="InterPro" id="IPR001995">
    <property type="entry name" value="Peptidase_A2_cat"/>
</dbReference>
<dbReference type="InterPro" id="IPR021109">
    <property type="entry name" value="Peptidase_aspartic_dom_sf"/>
</dbReference>
<dbReference type="InterPro" id="IPR018061">
    <property type="entry name" value="Retropepsins"/>
</dbReference>
<keyword evidence="1" id="KW-0645">Protease</keyword>
<protein>
    <recommendedName>
        <fullName evidence="4">Peptidase A2 domain-containing protein</fullName>
    </recommendedName>
</protein>
<reference evidence="5 6" key="1">
    <citation type="submission" date="2019-01" db="EMBL/GenBank/DDBJ databases">
        <authorList>
            <person name="Alioto T."/>
            <person name="Alioto T."/>
        </authorList>
    </citation>
    <scope>NUCLEOTIDE SEQUENCE [LARGE SCALE GENOMIC DNA]</scope>
</reference>
<dbReference type="AlphaFoldDB" id="A0A485MLA7"/>
<keyword evidence="6" id="KW-1185">Reference proteome</keyword>
<dbReference type="GO" id="GO:0006508">
    <property type="term" value="P:proteolysis"/>
    <property type="evidence" value="ECO:0007669"/>
    <property type="project" value="UniProtKB-KW"/>
</dbReference>
<evidence type="ECO:0000256" key="2">
    <source>
        <dbReference type="ARBA" id="ARBA00022750"/>
    </source>
</evidence>
<dbReference type="PROSITE" id="PS50175">
    <property type="entry name" value="ASP_PROT_RETROV"/>
    <property type="match status" value="1"/>
</dbReference>
<dbReference type="InterPro" id="IPR051592">
    <property type="entry name" value="HERV-K_Pro_peptidase_A2"/>
</dbReference>
<evidence type="ECO:0000256" key="3">
    <source>
        <dbReference type="ARBA" id="ARBA00022801"/>
    </source>
</evidence>
<dbReference type="GO" id="GO:0004190">
    <property type="term" value="F:aspartic-type endopeptidase activity"/>
    <property type="evidence" value="ECO:0007669"/>
    <property type="project" value="UniProtKB-KW"/>
</dbReference>
<dbReference type="Pfam" id="PF00692">
    <property type="entry name" value="dUTPase"/>
    <property type="match status" value="1"/>
</dbReference>